<organism evidence="2 3">
    <name type="scientific">Spirodela intermedia</name>
    <name type="common">Intermediate duckweed</name>
    <dbReference type="NCBI Taxonomy" id="51605"/>
    <lineage>
        <taxon>Eukaryota</taxon>
        <taxon>Viridiplantae</taxon>
        <taxon>Streptophyta</taxon>
        <taxon>Embryophyta</taxon>
        <taxon>Tracheophyta</taxon>
        <taxon>Spermatophyta</taxon>
        <taxon>Magnoliopsida</taxon>
        <taxon>Liliopsida</taxon>
        <taxon>Araceae</taxon>
        <taxon>Lemnoideae</taxon>
        <taxon>Spirodela</taxon>
    </lineage>
</organism>
<dbReference type="OrthoDB" id="638660at2759"/>
<evidence type="ECO:0000313" key="3">
    <source>
        <dbReference type="Proteomes" id="UP000663760"/>
    </source>
</evidence>
<evidence type="ECO:0000259" key="1">
    <source>
        <dbReference type="SMART" id="SM00256"/>
    </source>
</evidence>
<dbReference type="Gene3D" id="1.20.1280.50">
    <property type="match status" value="1"/>
</dbReference>
<dbReference type="Pfam" id="PF00646">
    <property type="entry name" value="F-box"/>
    <property type="match status" value="1"/>
</dbReference>
<dbReference type="PANTHER" id="PTHR31672:SF13">
    <property type="entry name" value="F-BOX PROTEIN CPR30-LIKE"/>
    <property type="match status" value="1"/>
</dbReference>
<dbReference type="PANTHER" id="PTHR31672">
    <property type="entry name" value="BNACNNG10540D PROTEIN"/>
    <property type="match status" value="1"/>
</dbReference>
<dbReference type="InterPro" id="IPR050796">
    <property type="entry name" value="SCF_F-box_component"/>
</dbReference>
<dbReference type="InterPro" id="IPR036047">
    <property type="entry name" value="F-box-like_dom_sf"/>
</dbReference>
<evidence type="ECO:0000313" key="2">
    <source>
        <dbReference type="EMBL" id="CAA7401359.1"/>
    </source>
</evidence>
<accession>A0A7I8KU54</accession>
<dbReference type="SUPFAM" id="SSF50998">
    <property type="entry name" value="Quinoprotein alcohol dehydrogenase-like"/>
    <property type="match status" value="1"/>
</dbReference>
<feature type="domain" description="F-box" evidence="1">
    <location>
        <begin position="6"/>
        <end position="46"/>
    </location>
</feature>
<dbReference type="AlphaFoldDB" id="A0A7I8KU54"/>
<keyword evidence="3" id="KW-1185">Reference proteome</keyword>
<dbReference type="EMBL" id="LR746272">
    <property type="protein sequence ID" value="CAA7401359.1"/>
    <property type="molecule type" value="Genomic_DNA"/>
</dbReference>
<proteinExistence type="predicted"/>
<dbReference type="Proteomes" id="UP000663760">
    <property type="component" value="Chromosome 9"/>
</dbReference>
<dbReference type="InterPro" id="IPR011047">
    <property type="entry name" value="Quinoprotein_ADH-like_sf"/>
</dbReference>
<gene>
    <name evidence="2" type="ORF">SI8410_09012037</name>
</gene>
<dbReference type="SMART" id="SM00256">
    <property type="entry name" value="FBOX"/>
    <property type="match status" value="1"/>
</dbReference>
<protein>
    <recommendedName>
        <fullName evidence="1">F-box domain-containing protein</fullName>
    </recommendedName>
</protein>
<reference evidence="2" key="1">
    <citation type="submission" date="2020-02" db="EMBL/GenBank/DDBJ databases">
        <authorList>
            <person name="Scholz U."/>
            <person name="Mascher M."/>
            <person name="Fiebig A."/>
        </authorList>
    </citation>
    <scope>NUCLEOTIDE SEQUENCE</scope>
</reference>
<dbReference type="InterPro" id="IPR001810">
    <property type="entry name" value="F-box_dom"/>
</dbReference>
<dbReference type="SUPFAM" id="SSF81383">
    <property type="entry name" value="F-box domain"/>
    <property type="match status" value="1"/>
</dbReference>
<sequence length="364" mass="39253">MDCANLPDEICSEILSWLPAKQVARCRSLCKGFHAATLSLSFDLRQARRAQGDAGVFLRGYFGRSQLVFTDQSSGVPPESVQLLSDRNKTILGSDGGLVVLLEDGQEGPASSRLLLYNPARRTSLPLGLPGDAKILNNMSAGAAVLGDGVDVDVVCVTPTDYWSSFLECWLYSSLERRWKLVSDNVFVGPRNIKVGHPVVASNGLIYFASTCGGYISQHPPYIVAVDVRVGSSKILSLPEKAVLASDDGDIEIAGSGSGSLLSLVVYNGASEFTIWDMKDPERWVWEERALQVSMASMGLEPRPVGGFSLVNGDILVFTAEEYVYVYDMHSGEGPRLISCTPGCGSHICSYANTLRPCGRSEQG</sequence>
<name>A0A7I8KU54_SPIIN</name>